<dbReference type="EMBL" id="VCHX02000346">
    <property type="protein sequence ID" value="TPQ15885.1"/>
    <property type="molecule type" value="Genomic_DNA"/>
</dbReference>
<dbReference type="PROSITE" id="PS50977">
    <property type="entry name" value="HTH_TETR_2"/>
    <property type="match status" value="1"/>
</dbReference>
<dbReference type="PANTHER" id="PTHR30055:SF234">
    <property type="entry name" value="HTH-TYPE TRANSCRIPTIONAL REGULATOR BETI"/>
    <property type="match status" value="1"/>
</dbReference>
<evidence type="ECO:0000256" key="3">
    <source>
        <dbReference type="ARBA" id="ARBA00023163"/>
    </source>
</evidence>
<feature type="DNA-binding region" description="H-T-H motif" evidence="4">
    <location>
        <begin position="61"/>
        <end position="80"/>
    </location>
</feature>
<organism evidence="7 8">
    <name type="scientific">Streptomyces sporangiiformans</name>
    <dbReference type="NCBI Taxonomy" id="2315329"/>
    <lineage>
        <taxon>Bacteria</taxon>
        <taxon>Bacillati</taxon>
        <taxon>Actinomycetota</taxon>
        <taxon>Actinomycetes</taxon>
        <taxon>Kitasatosporales</taxon>
        <taxon>Streptomycetaceae</taxon>
        <taxon>Streptomyces</taxon>
    </lineage>
</organism>
<feature type="compositionally biased region" description="Basic and acidic residues" evidence="5">
    <location>
        <begin position="1"/>
        <end position="10"/>
    </location>
</feature>
<dbReference type="Pfam" id="PF00440">
    <property type="entry name" value="TetR_N"/>
    <property type="match status" value="1"/>
</dbReference>
<evidence type="ECO:0000256" key="5">
    <source>
        <dbReference type="SAM" id="MobiDB-lite"/>
    </source>
</evidence>
<feature type="domain" description="HTH tetR-type" evidence="6">
    <location>
        <begin position="38"/>
        <end position="98"/>
    </location>
</feature>
<protein>
    <submittedName>
        <fullName evidence="7">TetR/AcrR family transcriptional regulator</fullName>
    </submittedName>
</protein>
<dbReference type="GO" id="GO:0003700">
    <property type="term" value="F:DNA-binding transcription factor activity"/>
    <property type="evidence" value="ECO:0007669"/>
    <property type="project" value="TreeGrafter"/>
</dbReference>
<dbReference type="RefSeq" id="WP_119106376.1">
    <property type="nucleotide sequence ID" value="NZ_QXMJ01000346.1"/>
</dbReference>
<dbReference type="InterPro" id="IPR050109">
    <property type="entry name" value="HTH-type_TetR-like_transc_reg"/>
</dbReference>
<dbReference type="Pfam" id="PF13305">
    <property type="entry name" value="TetR_C_33"/>
    <property type="match status" value="1"/>
</dbReference>
<keyword evidence="2 4" id="KW-0238">DNA-binding</keyword>
<dbReference type="SUPFAM" id="SSF48498">
    <property type="entry name" value="Tetracyclin repressor-like, C-terminal domain"/>
    <property type="match status" value="1"/>
</dbReference>
<dbReference type="InterPro" id="IPR036271">
    <property type="entry name" value="Tet_transcr_reg_TetR-rel_C_sf"/>
</dbReference>
<sequence length="243" mass="26013">MSTENHEPARPEPPAGPETPARPAPPGRKAGEARRDAAALRRCLLDEAARVLAEEGPAALSARRLVKAVGASTMAVYTHFGSMPALVRELMREGFDRFQARVEEVGQGSDPVVELAGLCRVYQEFARAEPDVYAVMFGGSVLAGFQLTDEDRQMGARVLRYPRDAIRRCIVAGRFRADADADLLVRQLFVQMHGLAQLAHAGYILGGYSPDDVLAGGLRGFATAAGDDPDAAARSIASGLRGR</sequence>
<dbReference type="Proteomes" id="UP000317378">
    <property type="component" value="Unassembled WGS sequence"/>
</dbReference>
<keyword evidence="1" id="KW-0805">Transcription regulation</keyword>
<dbReference type="InterPro" id="IPR001647">
    <property type="entry name" value="HTH_TetR"/>
</dbReference>
<feature type="region of interest" description="Disordered" evidence="5">
    <location>
        <begin position="1"/>
        <end position="35"/>
    </location>
</feature>
<proteinExistence type="predicted"/>
<dbReference type="InterPro" id="IPR025996">
    <property type="entry name" value="MT1864/Rv1816-like_C"/>
</dbReference>
<gene>
    <name evidence="7" type="ORF">FGD71_044870</name>
</gene>
<comment type="caution">
    <text evidence="7">The sequence shown here is derived from an EMBL/GenBank/DDBJ whole genome shotgun (WGS) entry which is preliminary data.</text>
</comment>
<evidence type="ECO:0000259" key="6">
    <source>
        <dbReference type="PROSITE" id="PS50977"/>
    </source>
</evidence>
<dbReference type="Gene3D" id="1.10.357.10">
    <property type="entry name" value="Tetracycline Repressor, domain 2"/>
    <property type="match status" value="1"/>
</dbReference>
<reference evidence="7 8" key="1">
    <citation type="submission" date="2019-06" db="EMBL/GenBank/DDBJ databases">
        <title>Streptomyces sporangiiformans sp. nov., a novel actinomycete isolated from soil in Mount Song.</title>
        <authorList>
            <person name="Han L."/>
        </authorList>
    </citation>
    <scope>NUCLEOTIDE SEQUENCE [LARGE SCALE GENOMIC DNA]</scope>
    <source>
        <strain evidence="7 8">NEAU-SSA 1</strain>
    </source>
</reference>
<feature type="compositionally biased region" description="Pro residues" evidence="5">
    <location>
        <begin position="11"/>
        <end position="26"/>
    </location>
</feature>
<evidence type="ECO:0000256" key="4">
    <source>
        <dbReference type="PROSITE-ProRule" id="PRU00335"/>
    </source>
</evidence>
<dbReference type="OrthoDB" id="4709966at2"/>
<dbReference type="GO" id="GO:0000976">
    <property type="term" value="F:transcription cis-regulatory region binding"/>
    <property type="evidence" value="ECO:0007669"/>
    <property type="project" value="TreeGrafter"/>
</dbReference>
<dbReference type="PANTHER" id="PTHR30055">
    <property type="entry name" value="HTH-TYPE TRANSCRIPTIONAL REGULATOR RUTR"/>
    <property type="match status" value="1"/>
</dbReference>
<dbReference type="InterPro" id="IPR009057">
    <property type="entry name" value="Homeodomain-like_sf"/>
</dbReference>
<evidence type="ECO:0000256" key="2">
    <source>
        <dbReference type="ARBA" id="ARBA00023125"/>
    </source>
</evidence>
<accession>A0A505D2J4</accession>
<evidence type="ECO:0000313" key="7">
    <source>
        <dbReference type="EMBL" id="TPQ15885.1"/>
    </source>
</evidence>
<evidence type="ECO:0000313" key="8">
    <source>
        <dbReference type="Proteomes" id="UP000317378"/>
    </source>
</evidence>
<dbReference type="SUPFAM" id="SSF46689">
    <property type="entry name" value="Homeodomain-like"/>
    <property type="match status" value="1"/>
</dbReference>
<name>A0A505D2J4_9ACTN</name>
<evidence type="ECO:0000256" key="1">
    <source>
        <dbReference type="ARBA" id="ARBA00023015"/>
    </source>
</evidence>
<keyword evidence="3" id="KW-0804">Transcription</keyword>
<dbReference type="AlphaFoldDB" id="A0A505D2J4"/>
<keyword evidence="8" id="KW-1185">Reference proteome</keyword>